<evidence type="ECO:0000313" key="2">
    <source>
        <dbReference type="Proteomes" id="UP000309848"/>
    </source>
</evidence>
<proteinExistence type="predicted"/>
<dbReference type="RefSeq" id="WP_135982398.1">
    <property type="nucleotide sequence ID" value="NZ_JAASQM010000001.1"/>
</dbReference>
<comment type="caution">
    <text evidence="1">The sequence shown here is derived from an EMBL/GenBank/DDBJ whole genome shotgun (WGS) entry which is preliminary data.</text>
</comment>
<name>A0A4S1WRK1_9SPHN</name>
<reference evidence="1 2" key="1">
    <citation type="submission" date="2019-04" db="EMBL/GenBank/DDBJ databases">
        <title>Sphingomonas psychrotolerans sp. nov., isolated from soil in the Tianshan Mountains, Xinjiang, China.</title>
        <authorList>
            <person name="Luo Y."/>
            <person name="Sheng H."/>
        </authorList>
    </citation>
    <scope>NUCLEOTIDE SEQUENCE [LARGE SCALE GENOMIC DNA]</scope>
    <source>
        <strain evidence="1 2">KIS18-15</strain>
    </source>
</reference>
<sequence>MPLPAPRIDDRDYRALVEETLARVPVHTPEWTNFNPSDPGVTIVQLFAFLTENLIYRANQIPERNRAKFLKLLGIPLRTASEARGLVSFRNEKGDLATQTFQRDFELLAGPMPFRTVTGLDVLPVEAKLFVKRPVTNPTPELRQYYELLYASYGATLPPNLTLYQSAPFDPAQGPLDLAETIDRTLWIALVARKEHLGAAEDPTRLVREAIAGRSLSLGLAPAEDVEQQVLPVGGATTAPADLLRYDIARPAANGELLFVNGRPAPDWRALNARADFDPSREVGVVEIGLPEADALKLWNNLDPFEAGVGELPPAIDDSAIAETLVTWIRVRASSAAEVRLRWAGINAVGVRQFETIRAERLPDGDGSPDQQRQLARAPVLENSVAIVSISPEGQETEWSAIDDLLAAAPEVPVPGASQQLAPATAFRIDAEAGIVSFGDGLAGRRPGAGDRLYARYDYSEGQEGNVGPNALKVGPLAPQGFTGTNPIATWGGTDAETVRSGEKQVQRMLQHRDRLVTEADFRSITWRTPGVSIGRVDVLAAWHPDLAPGAIGTVPGVVTLLVAPRYDPDYPAAPRPDAPFLDALCAYLDPRRLVTTELVLRGPLYKRIWVSVGIEVGGGYTIAEVADAVKTRLRAYLSPLPPEDGDFSTTEGLLYGPETDPALRGWPLGRPVHARALMAEAARVPGVVEVADVQLALDSGGKLDAVSISGIELPELAGISVVGGDPIDISLLRGDIGSSPAPGTGTQLLPVPVVAETC</sequence>
<organism evidence="1 2">
    <name type="scientific">Sphingomonas naasensis</name>
    <dbReference type="NCBI Taxonomy" id="1344951"/>
    <lineage>
        <taxon>Bacteria</taxon>
        <taxon>Pseudomonadati</taxon>
        <taxon>Pseudomonadota</taxon>
        <taxon>Alphaproteobacteria</taxon>
        <taxon>Sphingomonadales</taxon>
        <taxon>Sphingomonadaceae</taxon>
        <taxon>Sphingomonas</taxon>
    </lineage>
</organism>
<protein>
    <submittedName>
        <fullName evidence="1">Uncharacterized protein</fullName>
    </submittedName>
</protein>
<dbReference type="AlphaFoldDB" id="A0A4S1WRK1"/>
<dbReference type="OrthoDB" id="9027184at2"/>
<keyword evidence="2" id="KW-1185">Reference proteome</keyword>
<evidence type="ECO:0000313" key="1">
    <source>
        <dbReference type="EMBL" id="TGX46011.1"/>
    </source>
</evidence>
<accession>A0A4S1WRK1</accession>
<dbReference type="Proteomes" id="UP000309848">
    <property type="component" value="Unassembled WGS sequence"/>
</dbReference>
<gene>
    <name evidence="1" type="ORF">E5A74_02225</name>
</gene>
<dbReference type="EMBL" id="SRXU01000001">
    <property type="protein sequence ID" value="TGX46011.1"/>
    <property type="molecule type" value="Genomic_DNA"/>
</dbReference>